<dbReference type="AlphaFoldDB" id="A0A420FHP7"/>
<reference evidence="2 3" key="1">
    <citation type="submission" date="2016-07" db="EMBL/GenBank/DDBJ databases">
        <title>Genome analysis of Sphingobacterium siyangense T12B17.</title>
        <authorList>
            <person name="Xu D."/>
            <person name="Su Y."/>
            <person name="Zheng S."/>
        </authorList>
    </citation>
    <scope>NUCLEOTIDE SEQUENCE [LARGE SCALE GENOMIC DNA]</scope>
    <source>
        <strain evidence="2 3">T12B17</strain>
    </source>
</reference>
<dbReference type="PANTHER" id="PTHR43245">
    <property type="entry name" value="BIFUNCTIONAL POLYMYXIN RESISTANCE PROTEIN ARNA"/>
    <property type="match status" value="1"/>
</dbReference>
<evidence type="ECO:0000313" key="2">
    <source>
        <dbReference type="EMBL" id="RKF32445.1"/>
    </source>
</evidence>
<feature type="domain" description="NAD-dependent epimerase/dehydratase" evidence="1">
    <location>
        <begin position="8"/>
        <end position="198"/>
    </location>
</feature>
<dbReference type="RefSeq" id="WP_120335715.1">
    <property type="nucleotide sequence ID" value="NZ_CP070350.1"/>
</dbReference>
<name>A0A420FHP7_9SPHI</name>
<sequence length="304" mass="34166">MRVLILGGNTGFIGSHLSTKLKDPFQCDFVSMRNLSWATDNILADCMINLVGKAHDFTGKATESDFFFANFELAKKAFDLFISSQAKLFIHISSLAAIEEVESAKSLSENASYNSVSPYGRSKQAAEEWLLSQKLPTDKKLIILRPPMVHGAGDKGNLKQLFSIVSKGIPYPLVRFKNKRSFLSIDNFCFYIEQILLQNKKLSSGIYHLSDDETLSSNEIVKIMKQETGLKVPCFPLPKRIISFLSKLGDHTRAFPLNTWRLKKLTSNLVVSNKKIKVALAIERLPKTAKEGLRDTIRALKQQH</sequence>
<dbReference type="InterPro" id="IPR036291">
    <property type="entry name" value="NAD(P)-bd_dom_sf"/>
</dbReference>
<dbReference type="InterPro" id="IPR050177">
    <property type="entry name" value="Lipid_A_modif_metabolic_enz"/>
</dbReference>
<dbReference type="Pfam" id="PF01370">
    <property type="entry name" value="Epimerase"/>
    <property type="match status" value="1"/>
</dbReference>
<dbReference type="Proteomes" id="UP000286402">
    <property type="component" value="Unassembled WGS sequence"/>
</dbReference>
<dbReference type="InterPro" id="IPR001509">
    <property type="entry name" value="Epimerase_deHydtase"/>
</dbReference>
<protein>
    <submittedName>
        <fullName evidence="2">Epimerase</fullName>
    </submittedName>
</protein>
<dbReference type="SUPFAM" id="SSF51735">
    <property type="entry name" value="NAD(P)-binding Rossmann-fold domains"/>
    <property type="match status" value="1"/>
</dbReference>
<dbReference type="Gene3D" id="3.40.50.720">
    <property type="entry name" value="NAD(P)-binding Rossmann-like Domain"/>
    <property type="match status" value="1"/>
</dbReference>
<evidence type="ECO:0000259" key="1">
    <source>
        <dbReference type="Pfam" id="PF01370"/>
    </source>
</evidence>
<proteinExistence type="predicted"/>
<gene>
    <name evidence="2" type="ORF">BCY89_14800</name>
</gene>
<comment type="caution">
    <text evidence="2">The sequence shown here is derived from an EMBL/GenBank/DDBJ whole genome shotgun (WGS) entry which is preliminary data.</text>
</comment>
<accession>A0A420FHP7</accession>
<organism evidence="2 3">
    <name type="scientific">Sphingobacterium siyangense</name>
    <dbReference type="NCBI Taxonomy" id="459529"/>
    <lineage>
        <taxon>Bacteria</taxon>
        <taxon>Pseudomonadati</taxon>
        <taxon>Bacteroidota</taxon>
        <taxon>Sphingobacteriia</taxon>
        <taxon>Sphingobacteriales</taxon>
        <taxon>Sphingobacteriaceae</taxon>
        <taxon>Sphingobacterium</taxon>
    </lineage>
</organism>
<dbReference type="EMBL" id="MCAQ01000027">
    <property type="protein sequence ID" value="RKF32445.1"/>
    <property type="molecule type" value="Genomic_DNA"/>
</dbReference>
<evidence type="ECO:0000313" key="3">
    <source>
        <dbReference type="Proteomes" id="UP000286402"/>
    </source>
</evidence>
<keyword evidence="3" id="KW-1185">Reference proteome</keyword>